<gene>
    <name evidence="1" type="ORF">NC653_039222</name>
</gene>
<dbReference type="EMBL" id="JAQIZT010000018">
    <property type="protein sequence ID" value="KAJ6957225.1"/>
    <property type="molecule type" value="Genomic_DNA"/>
</dbReference>
<dbReference type="Proteomes" id="UP001164929">
    <property type="component" value="Chromosome 18"/>
</dbReference>
<dbReference type="AlphaFoldDB" id="A0AAD6LAQ7"/>
<accession>A0AAD6LAQ7</accession>
<reference evidence="1 2" key="1">
    <citation type="journal article" date="2023" name="Mol. Ecol. Resour.">
        <title>Chromosome-level genome assembly of a triploid poplar Populus alba 'Berolinensis'.</title>
        <authorList>
            <person name="Chen S."/>
            <person name="Yu Y."/>
            <person name="Wang X."/>
            <person name="Wang S."/>
            <person name="Zhang T."/>
            <person name="Zhou Y."/>
            <person name="He R."/>
            <person name="Meng N."/>
            <person name="Wang Y."/>
            <person name="Liu W."/>
            <person name="Liu Z."/>
            <person name="Liu J."/>
            <person name="Guo Q."/>
            <person name="Huang H."/>
            <person name="Sederoff R.R."/>
            <person name="Wang G."/>
            <person name="Qu G."/>
            <person name="Chen S."/>
        </authorList>
    </citation>
    <scope>NUCLEOTIDE SEQUENCE [LARGE SCALE GENOMIC DNA]</scope>
    <source>
        <strain evidence="1">SC-2020</strain>
    </source>
</reference>
<sequence>MPAPFGWDTLDRIFAYLSQNSSLLHVSFVLLAKPLCRRRACDCSTSIHGEASMEGNVLRGVHGSGSTIYMRPKIMSHICGESSSTSSH</sequence>
<organism evidence="1 2">
    <name type="scientific">Populus alba x Populus x berolinensis</name>
    <dbReference type="NCBI Taxonomy" id="444605"/>
    <lineage>
        <taxon>Eukaryota</taxon>
        <taxon>Viridiplantae</taxon>
        <taxon>Streptophyta</taxon>
        <taxon>Embryophyta</taxon>
        <taxon>Tracheophyta</taxon>
        <taxon>Spermatophyta</taxon>
        <taxon>Magnoliopsida</taxon>
        <taxon>eudicotyledons</taxon>
        <taxon>Gunneridae</taxon>
        <taxon>Pentapetalae</taxon>
        <taxon>rosids</taxon>
        <taxon>fabids</taxon>
        <taxon>Malpighiales</taxon>
        <taxon>Salicaceae</taxon>
        <taxon>Saliceae</taxon>
        <taxon>Populus</taxon>
    </lineage>
</organism>
<keyword evidence="2" id="KW-1185">Reference proteome</keyword>
<comment type="caution">
    <text evidence="1">The sequence shown here is derived from an EMBL/GenBank/DDBJ whole genome shotgun (WGS) entry which is preliminary data.</text>
</comment>
<evidence type="ECO:0000313" key="1">
    <source>
        <dbReference type="EMBL" id="KAJ6957225.1"/>
    </source>
</evidence>
<protein>
    <submittedName>
        <fullName evidence="1">Uncharacterized protein</fullName>
    </submittedName>
</protein>
<name>A0AAD6LAQ7_9ROSI</name>
<evidence type="ECO:0000313" key="2">
    <source>
        <dbReference type="Proteomes" id="UP001164929"/>
    </source>
</evidence>
<proteinExistence type="predicted"/>